<gene>
    <name evidence="5" type="ORF">JI435_089020</name>
</gene>
<dbReference type="Proteomes" id="UP000663193">
    <property type="component" value="Chromosome 7"/>
</dbReference>
<feature type="repeat" description="WD" evidence="3">
    <location>
        <begin position="15"/>
        <end position="44"/>
    </location>
</feature>
<dbReference type="PRINTS" id="PR00320">
    <property type="entry name" value="GPROTEINBRPT"/>
</dbReference>
<keyword evidence="6" id="KW-1185">Reference proteome</keyword>
<dbReference type="RefSeq" id="XP_001799206.1">
    <property type="nucleotide sequence ID" value="XM_001799154.1"/>
</dbReference>
<keyword evidence="1 3" id="KW-0853">WD repeat</keyword>
<feature type="repeat" description="WD" evidence="3">
    <location>
        <begin position="231"/>
        <end position="278"/>
    </location>
</feature>
<dbReference type="Pfam" id="PF00400">
    <property type="entry name" value="WD40"/>
    <property type="match status" value="4"/>
</dbReference>
<dbReference type="OrthoDB" id="19711at2759"/>
<dbReference type="AlphaFoldDB" id="A0A7U2F233"/>
<dbReference type="PROSITE" id="PS50082">
    <property type="entry name" value="WD_REPEATS_2"/>
    <property type="match status" value="4"/>
</dbReference>
<proteinExistence type="predicted"/>
<evidence type="ECO:0000313" key="6">
    <source>
        <dbReference type="Proteomes" id="UP000663193"/>
    </source>
</evidence>
<accession>A0A7U2F233</accession>
<feature type="compositionally biased region" description="Basic and acidic residues" evidence="4">
    <location>
        <begin position="308"/>
        <end position="320"/>
    </location>
</feature>
<organism evidence="5 6">
    <name type="scientific">Phaeosphaeria nodorum (strain SN15 / ATCC MYA-4574 / FGSC 10173)</name>
    <name type="common">Glume blotch fungus</name>
    <name type="synonym">Parastagonospora nodorum</name>
    <dbReference type="NCBI Taxonomy" id="321614"/>
    <lineage>
        <taxon>Eukaryota</taxon>
        <taxon>Fungi</taxon>
        <taxon>Dikarya</taxon>
        <taxon>Ascomycota</taxon>
        <taxon>Pezizomycotina</taxon>
        <taxon>Dothideomycetes</taxon>
        <taxon>Pleosporomycetidae</taxon>
        <taxon>Pleosporales</taxon>
        <taxon>Pleosporineae</taxon>
        <taxon>Phaeosphaeriaceae</taxon>
        <taxon>Parastagonospora</taxon>
    </lineage>
</organism>
<feature type="region of interest" description="Disordered" evidence="4">
    <location>
        <begin position="297"/>
        <end position="320"/>
    </location>
</feature>
<evidence type="ECO:0000313" key="5">
    <source>
        <dbReference type="EMBL" id="QRC97314.1"/>
    </source>
</evidence>
<dbReference type="InterPro" id="IPR036322">
    <property type="entry name" value="WD40_repeat_dom_sf"/>
</dbReference>
<dbReference type="InterPro" id="IPR015943">
    <property type="entry name" value="WD40/YVTN_repeat-like_dom_sf"/>
</dbReference>
<reference evidence="6" key="1">
    <citation type="journal article" date="2021" name="BMC Genomics">
        <title>Chromosome-level genome assembly and manually-curated proteome of model necrotroph Parastagonospora nodorum Sn15 reveals a genome-wide trove of candidate effector homologs, and redundancy of virulence-related functions within an accessory chromosome.</title>
        <authorList>
            <person name="Bertazzoni S."/>
            <person name="Jones D.A.B."/>
            <person name="Phan H.T."/>
            <person name="Tan K.-C."/>
            <person name="Hane J.K."/>
        </authorList>
    </citation>
    <scope>NUCLEOTIDE SEQUENCE [LARGE SCALE GENOMIC DNA]</scope>
    <source>
        <strain evidence="6">SN15 / ATCC MYA-4574 / FGSC 10173)</strain>
    </source>
</reference>
<feature type="repeat" description="WD" evidence="3">
    <location>
        <begin position="147"/>
        <end position="186"/>
    </location>
</feature>
<feature type="repeat" description="WD" evidence="3">
    <location>
        <begin position="99"/>
        <end position="138"/>
    </location>
</feature>
<evidence type="ECO:0000256" key="4">
    <source>
        <dbReference type="SAM" id="MobiDB-lite"/>
    </source>
</evidence>
<dbReference type="OMA" id="HEGSVIC"/>
<dbReference type="Gene3D" id="2.130.10.10">
    <property type="entry name" value="YVTN repeat-like/Quinoprotein amine dehydrogenase"/>
    <property type="match status" value="2"/>
</dbReference>
<dbReference type="InterPro" id="IPR019775">
    <property type="entry name" value="WD40_repeat_CS"/>
</dbReference>
<dbReference type="PANTHER" id="PTHR19848:SF8">
    <property type="entry name" value="F-BOX AND WD REPEAT DOMAIN CONTAINING 7"/>
    <property type="match status" value="1"/>
</dbReference>
<evidence type="ECO:0008006" key="7">
    <source>
        <dbReference type="Google" id="ProtNLM"/>
    </source>
</evidence>
<dbReference type="SMART" id="SM00320">
    <property type="entry name" value="WD40"/>
    <property type="match status" value="6"/>
</dbReference>
<dbReference type="PANTHER" id="PTHR19848">
    <property type="entry name" value="WD40 REPEAT PROTEIN"/>
    <property type="match status" value="1"/>
</dbReference>
<dbReference type="SUPFAM" id="SSF50978">
    <property type="entry name" value="WD40 repeat-like"/>
    <property type="match status" value="1"/>
</dbReference>
<name>A0A7U2F233_PHANO</name>
<dbReference type="KEGG" id="pno:SNOG_08902"/>
<evidence type="ECO:0000256" key="2">
    <source>
        <dbReference type="ARBA" id="ARBA00022737"/>
    </source>
</evidence>
<dbReference type="PROSITE" id="PS50294">
    <property type="entry name" value="WD_REPEATS_REGION"/>
    <property type="match status" value="1"/>
</dbReference>
<evidence type="ECO:0000256" key="3">
    <source>
        <dbReference type="PROSITE-ProRule" id="PRU00221"/>
    </source>
</evidence>
<evidence type="ECO:0000256" key="1">
    <source>
        <dbReference type="ARBA" id="ARBA00022574"/>
    </source>
</evidence>
<dbReference type="InterPro" id="IPR020472">
    <property type="entry name" value="WD40_PAC1"/>
</dbReference>
<dbReference type="InterPro" id="IPR001680">
    <property type="entry name" value="WD40_rpt"/>
</dbReference>
<protein>
    <recommendedName>
        <fullName evidence="7">WD40 repeat-like protein</fullName>
    </recommendedName>
</protein>
<dbReference type="EMBL" id="CP069029">
    <property type="protein sequence ID" value="QRC97314.1"/>
    <property type="molecule type" value="Genomic_DNA"/>
</dbReference>
<keyword evidence="2" id="KW-0677">Repeat</keyword>
<dbReference type="PROSITE" id="PS00678">
    <property type="entry name" value="WD_REPEATS_1"/>
    <property type="match status" value="1"/>
</dbReference>
<dbReference type="VEuPathDB" id="FungiDB:JI435_089020"/>
<sequence length="361" mass="39043">MSAPNSFLLSLDRPNNLHAAPVLALRVSANYVVTGGADTSVRVWLKSNGNLTIPALLGDPKASFKTVEVSEELGLVFGGDGKGNITVWRLSDGKLLLVQSAHKDTVLSLALDKNTLISTSRDQVAKVWELETTDGLHSTRLQLSHTLQGHTMAVLDAKTADNRIYTSSGDRSIRIWDKHSGNLIRELEGVASITCFQLRKNAAGTEQLVGACTDGTIRIYNTETGAELACLEGHTNVVSSVQLLKEDSAGDGTIYVASASYDGRVRLWKLPEGDLSSGKCVTQLSFTDAVVTPLSLPGSLKANNDPVDPAREEERQRRDLERQGEMLVHRVFAMQVSEGYLYCGGEGAHVVAWNLQSDLDN</sequence>